<feature type="region of interest" description="Disordered" evidence="1">
    <location>
        <begin position="1"/>
        <end position="44"/>
    </location>
</feature>
<feature type="compositionally biased region" description="Pro residues" evidence="1">
    <location>
        <begin position="183"/>
        <end position="197"/>
    </location>
</feature>
<proteinExistence type="predicted"/>
<dbReference type="Proteomes" id="UP000008181">
    <property type="component" value="Chromosome 2"/>
</dbReference>
<feature type="region of interest" description="Disordered" evidence="1">
    <location>
        <begin position="150"/>
        <end position="317"/>
    </location>
</feature>
<feature type="compositionally biased region" description="Low complexity" evidence="1">
    <location>
        <begin position="274"/>
        <end position="292"/>
    </location>
</feature>
<feature type="compositionally biased region" description="Basic and acidic residues" evidence="1">
    <location>
        <begin position="302"/>
        <end position="313"/>
    </location>
</feature>
<dbReference type="GeneID" id="11514887"/>
<keyword evidence="3" id="KW-1185">Reference proteome</keyword>
<reference evidence="2 3" key="1">
    <citation type="journal article" date="2011" name="Nat. Biotechnol.">
        <title>Comparative genomic analysis of the thermophilic biomass-degrading fungi Myceliophthora thermophila and Thielavia terrestris.</title>
        <authorList>
            <person name="Berka R.M."/>
            <person name="Grigoriev I.V."/>
            <person name="Otillar R."/>
            <person name="Salamov A."/>
            <person name="Grimwood J."/>
            <person name="Reid I."/>
            <person name="Ishmael N."/>
            <person name="John T."/>
            <person name="Darmond C."/>
            <person name="Moisan M.-C."/>
            <person name="Henrissat B."/>
            <person name="Coutinho P.M."/>
            <person name="Lombard V."/>
            <person name="Natvig D.O."/>
            <person name="Lindquist E."/>
            <person name="Schmutz J."/>
            <person name="Lucas S."/>
            <person name="Harris P."/>
            <person name="Powlowski J."/>
            <person name="Bellemare A."/>
            <person name="Taylor D."/>
            <person name="Butler G."/>
            <person name="de Vries R.P."/>
            <person name="Allijn I.E."/>
            <person name="van den Brink J."/>
            <person name="Ushinsky S."/>
            <person name="Storms R."/>
            <person name="Powell A.J."/>
            <person name="Paulsen I.T."/>
            <person name="Elbourne L.D.H."/>
            <person name="Baker S.E."/>
            <person name="Magnuson J."/>
            <person name="LaBoissiere S."/>
            <person name="Clutterbuck A.J."/>
            <person name="Martinez D."/>
            <person name="Wogulis M."/>
            <person name="de Leon A.L."/>
            <person name="Rey M.W."/>
            <person name="Tsang A."/>
        </authorList>
    </citation>
    <scope>NUCLEOTIDE SEQUENCE [LARGE SCALE GENOMIC DNA]</scope>
    <source>
        <strain evidence="3">ATCC 38088 / NRRL 8126</strain>
    </source>
</reference>
<dbReference type="KEGG" id="ttt:THITE_2088345"/>
<gene>
    <name evidence="2" type="ORF">THITE_2088345</name>
</gene>
<dbReference type="AlphaFoldDB" id="G2R414"/>
<dbReference type="RefSeq" id="XP_003653202.1">
    <property type="nucleotide sequence ID" value="XM_003653154.1"/>
</dbReference>
<name>G2R414_THETT</name>
<feature type="region of interest" description="Disordered" evidence="1">
    <location>
        <begin position="340"/>
        <end position="392"/>
    </location>
</feature>
<feature type="compositionally biased region" description="Basic and acidic residues" evidence="1">
    <location>
        <begin position="371"/>
        <end position="384"/>
    </location>
</feature>
<feature type="compositionally biased region" description="Basic and acidic residues" evidence="1">
    <location>
        <begin position="215"/>
        <end position="228"/>
    </location>
</feature>
<dbReference type="OrthoDB" id="5213862at2759"/>
<evidence type="ECO:0000313" key="2">
    <source>
        <dbReference type="EMBL" id="AEO66866.1"/>
    </source>
</evidence>
<evidence type="ECO:0000256" key="1">
    <source>
        <dbReference type="SAM" id="MobiDB-lite"/>
    </source>
</evidence>
<organism evidence="2 3">
    <name type="scientific">Thermothielavioides terrestris (strain ATCC 38088 / NRRL 8126)</name>
    <name type="common">Thielavia terrestris</name>
    <dbReference type="NCBI Taxonomy" id="578455"/>
    <lineage>
        <taxon>Eukaryota</taxon>
        <taxon>Fungi</taxon>
        <taxon>Dikarya</taxon>
        <taxon>Ascomycota</taxon>
        <taxon>Pezizomycotina</taxon>
        <taxon>Sordariomycetes</taxon>
        <taxon>Sordariomycetidae</taxon>
        <taxon>Sordariales</taxon>
        <taxon>Chaetomiaceae</taxon>
        <taxon>Thermothielavioides</taxon>
        <taxon>Thermothielavioides terrestris</taxon>
    </lineage>
</organism>
<feature type="compositionally biased region" description="Polar residues" evidence="1">
    <location>
        <begin position="203"/>
        <end position="214"/>
    </location>
</feature>
<accession>G2R414</accession>
<feature type="compositionally biased region" description="Polar residues" evidence="1">
    <location>
        <begin position="256"/>
        <end position="269"/>
    </location>
</feature>
<protein>
    <submittedName>
        <fullName evidence="2">Uncharacterized protein</fullName>
    </submittedName>
</protein>
<dbReference type="HOGENOM" id="CLU_704339_0_0_1"/>
<sequence length="392" mass="42613">MDSPPETPGGSRSLTVPKRRGDRGGWAVYHPVGGTGNRSRDAGHGEDVLQHGFLHDVSVEILPSNKSTVVEVLDDGACDKSSKPGLILHLGSQLLLMAHIRFLPGFRCPPRTHTRQNSDDLIEDLERHLGGATTEYLQVRVTYRHSGFPQSYVQTGDQEEGVGKGTVGQELQPNRGGTEEPVRPTPPPPTRQAPPVPRRQTSLRKVSLSSLANQHSRDYDATPDHESDAGSLVEPAGRSWDHFRQAPGADPRARVTPTTGVRQWSSQLPKPQRVASGVQASSPSSRASSPSPVITPITRASARRDARAQTERRRVPKGNWAAVGYDAAMVALTPVVAGVQTGNNGHLRRSKSTGKVARRAEKGSGRSSSDAPEKKDKEKPKDRGWSWTSWWQ</sequence>
<evidence type="ECO:0000313" key="3">
    <source>
        <dbReference type="Proteomes" id="UP000008181"/>
    </source>
</evidence>
<dbReference type="EMBL" id="CP003010">
    <property type="protein sequence ID" value="AEO66866.1"/>
    <property type="molecule type" value="Genomic_DNA"/>
</dbReference>